<keyword evidence="3" id="KW-1185">Reference proteome</keyword>
<gene>
    <name evidence="2" type="primary">hemP</name>
    <name evidence="2" type="ORF">ACG0Z6_02055</name>
</gene>
<dbReference type="Pfam" id="PF10636">
    <property type="entry name" value="hemP"/>
    <property type="match status" value="1"/>
</dbReference>
<dbReference type="Gene3D" id="2.10.70.10">
    <property type="entry name" value="Complement Module, domain 1"/>
    <property type="match status" value="1"/>
</dbReference>
<dbReference type="InterPro" id="IPR019600">
    <property type="entry name" value="Hemin_uptake_protein_HemP"/>
</dbReference>
<feature type="region of interest" description="Disordered" evidence="1">
    <location>
        <begin position="16"/>
        <end position="35"/>
    </location>
</feature>
<protein>
    <submittedName>
        <fullName evidence="2">Hemin uptake protein HemP</fullName>
    </submittedName>
</protein>
<evidence type="ECO:0000313" key="3">
    <source>
        <dbReference type="Proteomes" id="UP001606099"/>
    </source>
</evidence>
<evidence type="ECO:0000313" key="2">
    <source>
        <dbReference type="EMBL" id="MFG6447021.1"/>
    </source>
</evidence>
<proteinExistence type="predicted"/>
<dbReference type="EMBL" id="JBIGHZ010000001">
    <property type="protein sequence ID" value="MFG6447021.1"/>
    <property type="molecule type" value="Genomic_DNA"/>
</dbReference>
<evidence type="ECO:0000256" key="1">
    <source>
        <dbReference type="SAM" id="MobiDB-lite"/>
    </source>
</evidence>
<comment type="caution">
    <text evidence="2">The sequence shown here is derived from an EMBL/GenBank/DDBJ whole genome shotgun (WGS) entry which is preliminary data.</text>
</comment>
<sequence length="71" mass="7657">MNNITTLTLPAVGSLAAAPSTHPHERAPSLAPKRRLSSETLLGGEREIEIEHSGALYRLRLTSLGKLILTK</sequence>
<reference evidence="2 3" key="1">
    <citation type="submission" date="2024-08" db="EMBL/GenBank/DDBJ databases">
        <authorList>
            <person name="Lu H."/>
        </authorList>
    </citation>
    <scope>NUCLEOTIDE SEQUENCE [LARGE SCALE GENOMIC DNA]</scope>
    <source>
        <strain evidence="2 3">BYS180W</strain>
    </source>
</reference>
<dbReference type="Proteomes" id="UP001606099">
    <property type="component" value="Unassembled WGS sequence"/>
</dbReference>
<organism evidence="2 3">
    <name type="scientific">Roseateles rivi</name>
    <dbReference type="NCBI Taxonomy" id="3299028"/>
    <lineage>
        <taxon>Bacteria</taxon>
        <taxon>Pseudomonadati</taxon>
        <taxon>Pseudomonadota</taxon>
        <taxon>Betaproteobacteria</taxon>
        <taxon>Burkholderiales</taxon>
        <taxon>Sphaerotilaceae</taxon>
        <taxon>Roseateles</taxon>
    </lineage>
</organism>
<dbReference type="RefSeq" id="WP_394458384.1">
    <property type="nucleotide sequence ID" value="NZ_JBIGHZ010000001.1"/>
</dbReference>
<accession>A0ABW7FRQ9</accession>
<name>A0ABW7FRQ9_9BURK</name>